<keyword evidence="3" id="KW-0964">Secreted</keyword>
<dbReference type="FunFam" id="3.40.50.1820:FF:000213">
    <property type="entry name" value="Carboxylic ester hydrolase"/>
    <property type="match status" value="1"/>
</dbReference>
<evidence type="ECO:0000259" key="10">
    <source>
        <dbReference type="Pfam" id="PF00135"/>
    </source>
</evidence>
<reference evidence="11 12" key="1">
    <citation type="submission" date="2016-04" db="EMBL/GenBank/DDBJ databases">
        <title>A degradative enzymes factory behind the ericoid mycorrhizal symbiosis.</title>
        <authorList>
            <consortium name="DOE Joint Genome Institute"/>
            <person name="Martino E."/>
            <person name="Morin E."/>
            <person name="Grelet G."/>
            <person name="Kuo A."/>
            <person name="Kohler A."/>
            <person name="Daghino S."/>
            <person name="Barry K."/>
            <person name="Choi C."/>
            <person name="Cichocki N."/>
            <person name="Clum A."/>
            <person name="Copeland A."/>
            <person name="Hainaut M."/>
            <person name="Haridas S."/>
            <person name="Labutti K."/>
            <person name="Lindquist E."/>
            <person name="Lipzen A."/>
            <person name="Khouja H.-R."/>
            <person name="Murat C."/>
            <person name="Ohm R."/>
            <person name="Olson A."/>
            <person name="Spatafora J."/>
            <person name="Veneault-Fourrey C."/>
            <person name="Henrissat B."/>
            <person name="Grigoriev I."/>
            <person name="Martin F."/>
            <person name="Perotto S."/>
        </authorList>
    </citation>
    <scope>NUCLEOTIDE SEQUENCE [LARGE SCALE GENOMIC DNA]</scope>
    <source>
        <strain evidence="11 12">F</strain>
    </source>
</reference>
<dbReference type="GO" id="GO:0005576">
    <property type="term" value="C:extracellular region"/>
    <property type="evidence" value="ECO:0007669"/>
    <property type="project" value="UniProtKB-SubCell"/>
</dbReference>
<comment type="subcellular location">
    <subcellularLocation>
        <location evidence="1">Secreted</location>
    </subcellularLocation>
</comment>
<evidence type="ECO:0000313" key="12">
    <source>
        <dbReference type="Proteomes" id="UP000235786"/>
    </source>
</evidence>
<dbReference type="EMBL" id="KZ613940">
    <property type="protein sequence ID" value="PMD44849.1"/>
    <property type="molecule type" value="Genomic_DNA"/>
</dbReference>
<dbReference type="SUPFAM" id="SSF53474">
    <property type="entry name" value="alpha/beta-Hydrolases"/>
    <property type="match status" value="1"/>
</dbReference>
<evidence type="ECO:0000256" key="3">
    <source>
        <dbReference type="ARBA" id="ARBA00022525"/>
    </source>
</evidence>
<dbReference type="PROSITE" id="PS00122">
    <property type="entry name" value="CARBOXYLESTERASE_B_1"/>
    <property type="match status" value="1"/>
</dbReference>
<dbReference type="OrthoDB" id="408631at2759"/>
<evidence type="ECO:0000256" key="7">
    <source>
        <dbReference type="ARBA" id="ARBA00023180"/>
    </source>
</evidence>
<protein>
    <recommendedName>
        <fullName evidence="8">Carboxylic ester hydrolase</fullName>
        <ecNumber evidence="8">3.1.1.-</ecNumber>
    </recommendedName>
</protein>
<dbReference type="GO" id="GO:0006629">
    <property type="term" value="P:lipid metabolic process"/>
    <property type="evidence" value="ECO:0007669"/>
    <property type="project" value="UniProtKB-KW"/>
</dbReference>
<evidence type="ECO:0000256" key="1">
    <source>
        <dbReference type="ARBA" id="ARBA00004613"/>
    </source>
</evidence>
<evidence type="ECO:0000256" key="6">
    <source>
        <dbReference type="ARBA" id="ARBA00023098"/>
    </source>
</evidence>
<dbReference type="InterPro" id="IPR050309">
    <property type="entry name" value="Type-B_Carboxylest/Lipase"/>
</dbReference>
<feature type="signal peptide" evidence="9">
    <location>
        <begin position="1"/>
        <end position="15"/>
    </location>
</feature>
<keyword evidence="12" id="KW-1185">Reference proteome</keyword>
<evidence type="ECO:0000256" key="9">
    <source>
        <dbReference type="SAM" id="SignalP"/>
    </source>
</evidence>
<keyword evidence="4 9" id="KW-0732">Signal</keyword>
<dbReference type="InterPro" id="IPR002018">
    <property type="entry name" value="CarbesteraseB"/>
</dbReference>
<keyword evidence="5 8" id="KW-0378">Hydrolase</keyword>
<gene>
    <name evidence="11" type="ORF">L207DRAFT_451594</name>
</gene>
<keyword evidence="7" id="KW-0325">Glycoprotein</keyword>
<sequence length="559" mass="59996">MFSLLALFFLPLVFASPTVQKRALAPTVNLQYATVVGSSLGGIDSFKGIPYAQPPVGSLRLKPPQPITSSLGTVVATGIPRACPQFLTSTNSSELPVDVVTELTDTGVFQALSDAGEDCLTVNVQRPSSATANSSLPVVYWMFGGAFEFGSTQTYDASELISTSVAQGKDIIYVAVNYRVGGFGFLAGKEILEDGSANIGNLDQRLGLQWVADNIAKFGGDPSKVTIWGESAGSISVFNQMALYNGDNTYKGKPLFRAALMDSGSVVPADPVDCPRAQDIYNTVVDKAGCSGSSDTLGCLRSIDYETFLKATTSVPGVFDYQSVALSYLPRPDGAVITQSPDILAQNGQFAKVPFIIGDQEDEGTLFSLIQSNISTTDELVDYLSTVFFHDATVEQIQDLGATYPDDPSAGSPYRTGALNEIYPQYKRLASILGDLAFTLTRRIFLNISFSVHPSVPSWSCLASYDYGTPVLGTFHASDILTTYGITPGFATTSIQSYYISFFNTMDPNNGTTGLLSWPQWSEGNELMNFLAASNVLLADDFRSESYNYVVASKSSLHI</sequence>
<dbReference type="Pfam" id="PF00135">
    <property type="entry name" value="COesterase"/>
    <property type="match status" value="1"/>
</dbReference>
<evidence type="ECO:0000313" key="11">
    <source>
        <dbReference type="EMBL" id="PMD44849.1"/>
    </source>
</evidence>
<dbReference type="Proteomes" id="UP000235786">
    <property type="component" value="Unassembled WGS sequence"/>
</dbReference>
<evidence type="ECO:0000256" key="4">
    <source>
        <dbReference type="ARBA" id="ARBA00022729"/>
    </source>
</evidence>
<keyword evidence="6" id="KW-0443">Lipid metabolism</keyword>
<accession>A0A2J6S247</accession>
<proteinExistence type="inferred from homology"/>
<feature type="domain" description="Carboxylesterase type B" evidence="10">
    <location>
        <begin position="26"/>
        <end position="525"/>
    </location>
</feature>
<dbReference type="STRING" id="1149755.A0A2J6S247"/>
<name>A0A2J6S247_HYAVF</name>
<dbReference type="AlphaFoldDB" id="A0A2J6S247"/>
<dbReference type="PANTHER" id="PTHR11559">
    <property type="entry name" value="CARBOXYLESTERASE"/>
    <property type="match status" value="1"/>
</dbReference>
<feature type="chain" id="PRO_5014473713" description="Carboxylic ester hydrolase" evidence="9">
    <location>
        <begin position="16"/>
        <end position="559"/>
    </location>
</feature>
<dbReference type="GO" id="GO:0016787">
    <property type="term" value="F:hydrolase activity"/>
    <property type="evidence" value="ECO:0007669"/>
    <property type="project" value="UniProtKB-KW"/>
</dbReference>
<evidence type="ECO:0000256" key="5">
    <source>
        <dbReference type="ARBA" id="ARBA00022801"/>
    </source>
</evidence>
<evidence type="ECO:0000256" key="2">
    <source>
        <dbReference type="ARBA" id="ARBA00005964"/>
    </source>
</evidence>
<dbReference type="EC" id="3.1.1.-" evidence="8"/>
<organism evidence="11 12">
    <name type="scientific">Hyaloscypha variabilis (strain UAMH 11265 / GT02V1 / F)</name>
    <name type="common">Meliniomyces variabilis</name>
    <dbReference type="NCBI Taxonomy" id="1149755"/>
    <lineage>
        <taxon>Eukaryota</taxon>
        <taxon>Fungi</taxon>
        <taxon>Dikarya</taxon>
        <taxon>Ascomycota</taxon>
        <taxon>Pezizomycotina</taxon>
        <taxon>Leotiomycetes</taxon>
        <taxon>Helotiales</taxon>
        <taxon>Hyaloscyphaceae</taxon>
        <taxon>Hyaloscypha</taxon>
        <taxon>Hyaloscypha variabilis</taxon>
    </lineage>
</organism>
<dbReference type="InterPro" id="IPR019826">
    <property type="entry name" value="Carboxylesterase_B_AS"/>
</dbReference>
<comment type="similarity">
    <text evidence="2 8">Belongs to the type-B carboxylesterase/lipase family.</text>
</comment>
<dbReference type="InterPro" id="IPR029058">
    <property type="entry name" value="AB_hydrolase_fold"/>
</dbReference>
<dbReference type="Gene3D" id="3.40.50.1820">
    <property type="entry name" value="alpha/beta hydrolase"/>
    <property type="match status" value="1"/>
</dbReference>
<evidence type="ECO:0000256" key="8">
    <source>
        <dbReference type="RuleBase" id="RU361235"/>
    </source>
</evidence>